<organism evidence="3 4">
    <name type="scientific">[Eubacterium] hominis</name>
    <dbReference type="NCBI Taxonomy" id="2764325"/>
    <lineage>
        <taxon>Bacteria</taxon>
        <taxon>Bacillati</taxon>
        <taxon>Bacillota</taxon>
        <taxon>Erysipelotrichia</taxon>
        <taxon>Erysipelotrichales</taxon>
        <taxon>Erysipelotrichaceae</taxon>
        <taxon>Amedibacillus</taxon>
    </lineage>
</organism>
<keyword evidence="1" id="KW-0812">Transmembrane</keyword>
<dbReference type="EMBL" id="CP060636">
    <property type="protein sequence ID" value="QNM13192.1"/>
    <property type="molecule type" value="Genomic_DNA"/>
</dbReference>
<feature type="transmembrane region" description="Helical" evidence="1">
    <location>
        <begin position="90"/>
        <end position="111"/>
    </location>
</feature>
<dbReference type="AlphaFoldDB" id="A0A7G9GQW0"/>
<dbReference type="KEGG" id="ehn:H9Q80_04365"/>
<evidence type="ECO:0000313" key="4">
    <source>
        <dbReference type="Proteomes" id="UP000515856"/>
    </source>
</evidence>
<evidence type="ECO:0000259" key="2">
    <source>
        <dbReference type="Pfam" id="PF07853"/>
    </source>
</evidence>
<gene>
    <name evidence="3" type="ORF">H9Q80_04365</name>
</gene>
<reference evidence="3 4" key="1">
    <citation type="submission" date="2020-08" db="EMBL/GenBank/DDBJ databases">
        <authorList>
            <person name="Liu C."/>
            <person name="Sun Q."/>
        </authorList>
    </citation>
    <scope>NUCLEOTIDE SEQUENCE [LARGE SCALE GENOMIC DNA]</scope>
    <source>
        <strain evidence="3 4">NSJ-61</strain>
    </source>
</reference>
<dbReference type="Pfam" id="PF07853">
    <property type="entry name" value="DUF1648"/>
    <property type="match status" value="1"/>
</dbReference>
<protein>
    <submittedName>
        <fullName evidence="3">DUF1648 domain-containing protein</fullName>
    </submittedName>
</protein>
<keyword evidence="1" id="KW-1133">Transmembrane helix</keyword>
<accession>A0A7G9GQW0</accession>
<keyword evidence="1" id="KW-0472">Membrane</keyword>
<feature type="domain" description="DUF1648" evidence="2">
    <location>
        <begin position="20"/>
        <end position="59"/>
    </location>
</feature>
<evidence type="ECO:0000313" key="3">
    <source>
        <dbReference type="EMBL" id="QNM13192.1"/>
    </source>
</evidence>
<dbReference type="Proteomes" id="UP000515856">
    <property type="component" value="Chromosome"/>
</dbReference>
<dbReference type="InterPro" id="IPR012867">
    <property type="entry name" value="DUF1648"/>
</dbReference>
<sequence>MKTFKKMIGICGWLVYISFYVYVLYIWKDIPEQIGSHFNFQGEIDKFGPRSSLYIILIVIAFLYMMMLAVERFSCSWHSTLERQKENMTIAVQCYIACMRVYIMVCLIYVFQHSIHVTPLSSFFMPVFISGLSILSICMGLYMLHSSRKGKRL</sequence>
<name>A0A7G9GQW0_9FIRM</name>
<evidence type="ECO:0000256" key="1">
    <source>
        <dbReference type="SAM" id="Phobius"/>
    </source>
</evidence>
<feature type="transmembrane region" description="Helical" evidence="1">
    <location>
        <begin position="47"/>
        <end position="70"/>
    </location>
</feature>
<feature type="transmembrane region" description="Helical" evidence="1">
    <location>
        <begin position="123"/>
        <end position="144"/>
    </location>
</feature>
<dbReference type="RefSeq" id="WP_117455022.1">
    <property type="nucleotide sequence ID" value="NZ_CP060636.1"/>
</dbReference>
<feature type="transmembrane region" description="Helical" evidence="1">
    <location>
        <begin position="7"/>
        <end position="27"/>
    </location>
</feature>
<keyword evidence="4" id="KW-1185">Reference proteome</keyword>
<proteinExistence type="predicted"/>